<gene>
    <name evidence="6" type="ORF">WG66_6541</name>
</gene>
<keyword evidence="3" id="KW-0285">Flavoprotein</keyword>
<dbReference type="GO" id="GO:0050660">
    <property type="term" value="F:flavin adenine dinucleotide binding"/>
    <property type="evidence" value="ECO:0007669"/>
    <property type="project" value="InterPro"/>
</dbReference>
<proteinExistence type="inferred from homology"/>
<dbReference type="Pfam" id="PF00732">
    <property type="entry name" value="GMC_oxred_N"/>
    <property type="match status" value="1"/>
</dbReference>
<dbReference type="GO" id="GO:0016614">
    <property type="term" value="F:oxidoreductase activity, acting on CH-OH group of donors"/>
    <property type="evidence" value="ECO:0007669"/>
    <property type="project" value="InterPro"/>
</dbReference>
<name>A0A0W0FX43_MONRR</name>
<evidence type="ECO:0000256" key="1">
    <source>
        <dbReference type="ARBA" id="ARBA00001974"/>
    </source>
</evidence>
<dbReference type="AlphaFoldDB" id="A0A0W0FX43"/>
<dbReference type="Proteomes" id="UP000054988">
    <property type="component" value="Unassembled WGS sequence"/>
</dbReference>
<dbReference type="InterPro" id="IPR036188">
    <property type="entry name" value="FAD/NAD-bd_sf"/>
</dbReference>
<dbReference type="Gene3D" id="3.50.50.60">
    <property type="entry name" value="FAD/NAD(P)-binding domain"/>
    <property type="match status" value="1"/>
</dbReference>
<reference evidence="6 7" key="1">
    <citation type="submission" date="2015-12" db="EMBL/GenBank/DDBJ databases">
        <title>Draft genome sequence of Moniliophthora roreri, the causal agent of frosty pod rot of cacao.</title>
        <authorList>
            <person name="Aime M.C."/>
            <person name="Diaz-Valderrama J.R."/>
            <person name="Kijpornyongpan T."/>
            <person name="Phillips-Mora W."/>
        </authorList>
    </citation>
    <scope>NUCLEOTIDE SEQUENCE [LARGE SCALE GENOMIC DNA]</scope>
    <source>
        <strain evidence="6 7">MCA 2952</strain>
    </source>
</reference>
<dbReference type="SUPFAM" id="SSF51905">
    <property type="entry name" value="FAD/NAD(P)-binding domain"/>
    <property type="match status" value="1"/>
</dbReference>
<sequence length="203" mass="22049">MFHYLGSTSQTFRLAVHAASRTSRAFGDAANWVKKNATSAVHTCLSAWPPYSVARLLNNLSELDVNTRYDFIIVGGGTAGSVLANRLTEDGKSKVLVVEAGVNNEGVLTSEVPFFAGRNFGGPLDWNYTTIPQAGADGRQINVPRGFVLGGSSSINIMYWYRGSDDMWNNFAKLAGDDSWAWESVSKYYLKVLPVPLSDASAL</sequence>
<dbReference type="InterPro" id="IPR000172">
    <property type="entry name" value="GMC_OxRdtase_N"/>
</dbReference>
<dbReference type="PANTHER" id="PTHR11552">
    <property type="entry name" value="GLUCOSE-METHANOL-CHOLINE GMC OXIDOREDUCTASE"/>
    <property type="match status" value="1"/>
</dbReference>
<dbReference type="InterPro" id="IPR012132">
    <property type="entry name" value="GMC_OxRdtase"/>
</dbReference>
<dbReference type="EMBL" id="LATX01001540">
    <property type="protein sequence ID" value="KTB40891.1"/>
    <property type="molecule type" value="Genomic_DNA"/>
</dbReference>
<comment type="caution">
    <text evidence="6">The sequence shown here is derived from an EMBL/GenBank/DDBJ whole genome shotgun (WGS) entry which is preliminary data.</text>
</comment>
<protein>
    <recommendedName>
        <fullName evidence="5">Glucose-methanol-choline oxidoreductase N-terminal domain-containing protein</fullName>
    </recommendedName>
</protein>
<dbReference type="Gene3D" id="3.30.560.10">
    <property type="entry name" value="Glucose Oxidase, domain 3"/>
    <property type="match status" value="1"/>
</dbReference>
<evidence type="ECO:0000256" key="2">
    <source>
        <dbReference type="ARBA" id="ARBA00010790"/>
    </source>
</evidence>
<evidence type="ECO:0000313" key="6">
    <source>
        <dbReference type="EMBL" id="KTB40891.1"/>
    </source>
</evidence>
<organism evidence="6 7">
    <name type="scientific">Moniliophthora roreri</name>
    <name type="common">Frosty pod rot fungus</name>
    <name type="synonym">Monilia roreri</name>
    <dbReference type="NCBI Taxonomy" id="221103"/>
    <lineage>
        <taxon>Eukaryota</taxon>
        <taxon>Fungi</taxon>
        <taxon>Dikarya</taxon>
        <taxon>Basidiomycota</taxon>
        <taxon>Agaricomycotina</taxon>
        <taxon>Agaricomycetes</taxon>
        <taxon>Agaricomycetidae</taxon>
        <taxon>Agaricales</taxon>
        <taxon>Marasmiineae</taxon>
        <taxon>Marasmiaceae</taxon>
        <taxon>Moniliophthora</taxon>
    </lineage>
</organism>
<comment type="cofactor">
    <cofactor evidence="1">
        <name>FAD</name>
        <dbReference type="ChEBI" id="CHEBI:57692"/>
    </cofactor>
</comment>
<dbReference type="PANTHER" id="PTHR11552:SF147">
    <property type="entry name" value="CHOLINE DEHYDROGENASE, MITOCHONDRIAL"/>
    <property type="match status" value="1"/>
</dbReference>
<comment type="similarity">
    <text evidence="2">Belongs to the GMC oxidoreductase family.</text>
</comment>
<accession>A0A0W0FX43</accession>
<feature type="domain" description="Glucose-methanol-choline oxidoreductase N-terminal" evidence="5">
    <location>
        <begin position="69"/>
        <end position="192"/>
    </location>
</feature>
<evidence type="ECO:0000256" key="4">
    <source>
        <dbReference type="ARBA" id="ARBA00022827"/>
    </source>
</evidence>
<evidence type="ECO:0000313" key="7">
    <source>
        <dbReference type="Proteomes" id="UP000054988"/>
    </source>
</evidence>
<evidence type="ECO:0000259" key="5">
    <source>
        <dbReference type="Pfam" id="PF00732"/>
    </source>
</evidence>
<keyword evidence="4" id="KW-0274">FAD</keyword>
<evidence type="ECO:0000256" key="3">
    <source>
        <dbReference type="ARBA" id="ARBA00022630"/>
    </source>
</evidence>